<sequence length="364" mass="41325">MNQAPIAKLTSMWINGHWMQKLGITEAPRTTDEMYKMLKDFKEKDPNGNGEADEIPLTSIKLGDVRGMFLPAFGVLRREHMAVDDKVIYGALQPGYKAYLEYMNRLWKEQLLDPGTFSQTTEQKSAKGHAGQVGVFTDALPYLTLGGDSESSTIHPLVPAMTSPANPDQPIISQGSGISRGTFAITNKCKYPEVIIRYVDYLWSPEGEILIHYGLEGDLWEWADDEKKLRKYIEHEGMNIEEYRGGKVTPAVGVSFPMFTPEEVENNWADPMHQFRIAEVDKKLKPYGKSPFPDIYLLPEERQQIQGIETDLNTYVESMEAKFVTGEASMDQWDTFVKTVKDMGIDKLLEVYQTGYDRWLAADK</sequence>
<evidence type="ECO:0008006" key="3">
    <source>
        <dbReference type="Google" id="ProtNLM"/>
    </source>
</evidence>
<organism evidence="1 2">
    <name type="scientific">Paenibacillus cisolokensis</name>
    <dbReference type="NCBI Taxonomy" id="1658519"/>
    <lineage>
        <taxon>Bacteria</taxon>
        <taxon>Bacillati</taxon>
        <taxon>Bacillota</taxon>
        <taxon>Bacilli</taxon>
        <taxon>Bacillales</taxon>
        <taxon>Paenibacillaceae</taxon>
        <taxon>Paenibacillus</taxon>
    </lineage>
</organism>
<evidence type="ECO:0000313" key="2">
    <source>
        <dbReference type="Proteomes" id="UP000680304"/>
    </source>
</evidence>
<dbReference type="Gene3D" id="3.40.190.10">
    <property type="entry name" value="Periplasmic binding protein-like II"/>
    <property type="match status" value="2"/>
</dbReference>
<comment type="caution">
    <text evidence="1">The sequence shown here is derived from an EMBL/GenBank/DDBJ whole genome shotgun (WGS) entry which is preliminary data.</text>
</comment>
<dbReference type="Proteomes" id="UP000680304">
    <property type="component" value="Unassembled WGS sequence"/>
</dbReference>
<gene>
    <name evidence="1" type="ORF">PACILC2_04100</name>
</gene>
<dbReference type="SUPFAM" id="SSF53850">
    <property type="entry name" value="Periplasmic binding protein-like II"/>
    <property type="match status" value="1"/>
</dbReference>
<accession>A0ABQ4N0Y5</accession>
<dbReference type="EMBL" id="BOVJ01000011">
    <property type="protein sequence ID" value="GIQ61842.1"/>
    <property type="molecule type" value="Genomic_DNA"/>
</dbReference>
<proteinExistence type="predicted"/>
<reference evidence="1 2" key="1">
    <citation type="submission" date="2021-04" db="EMBL/GenBank/DDBJ databases">
        <title>Draft genome sequence of Paenibacillus cisolokensis, LC2-13A.</title>
        <authorList>
            <person name="Uke A."/>
            <person name="Chhe C."/>
            <person name="Baramee S."/>
            <person name="Kosugi A."/>
        </authorList>
    </citation>
    <scope>NUCLEOTIDE SEQUENCE [LARGE SCALE GENOMIC DNA]</scope>
    <source>
        <strain evidence="1 2">LC2-13A</strain>
    </source>
</reference>
<name>A0ABQ4N0Y5_9BACL</name>
<dbReference type="RefSeq" id="WP_213527084.1">
    <property type="nucleotide sequence ID" value="NZ_BOVJ01000011.1"/>
</dbReference>
<keyword evidence="2" id="KW-1185">Reference proteome</keyword>
<protein>
    <recommendedName>
        <fullName evidence="3">ABC transporter substrate-binding protein</fullName>
    </recommendedName>
</protein>
<evidence type="ECO:0000313" key="1">
    <source>
        <dbReference type="EMBL" id="GIQ61842.1"/>
    </source>
</evidence>